<dbReference type="GO" id="GO:0048040">
    <property type="term" value="F:UDP-glucuronate decarboxylase activity"/>
    <property type="evidence" value="ECO:0007669"/>
    <property type="project" value="TreeGrafter"/>
</dbReference>
<dbReference type="GO" id="GO:0005737">
    <property type="term" value="C:cytoplasm"/>
    <property type="evidence" value="ECO:0007669"/>
    <property type="project" value="TreeGrafter"/>
</dbReference>
<sequence length="353" mass="36827">MPSFSLHSPIISSALQAIPSTLGLHKALAGQHVLVTGGTGFFGLWLLALFQQLNQQGAGVTVTVLSRNPSRFLDAQPGYRDCAWLHWVSGDVRELQAVPGQPVSLIIHAATETSSAAHGKPLEIFDTIVTGARRVFDLAVRTQARVLLTGSGAQYGALRAGADQGAGIAEGFAGACASNSAGSAYAEGKRAQETLGAIYAQTHGIDVIMARCFAFSGPGLPLDGHFAIGNFVRDALCADQVVIRSCGTAVRSYLHGADLAAWLLALLVSGKAGEAYNVGSDQAISIADLAHRVVARVAPGKQVLIMGRTEGTAPSFYVPDISQARGVGLDVWTTLDQSIDSMAVWAKSMGYGI</sequence>
<keyword evidence="3" id="KW-0520">NAD</keyword>
<dbReference type="PANTHER" id="PTHR43078:SF6">
    <property type="entry name" value="UDP-GLUCURONIC ACID DECARBOXYLASE 1"/>
    <property type="match status" value="1"/>
</dbReference>
<dbReference type="GO" id="GO:0042732">
    <property type="term" value="P:D-xylose metabolic process"/>
    <property type="evidence" value="ECO:0007669"/>
    <property type="project" value="InterPro"/>
</dbReference>
<dbReference type="GO" id="GO:0070403">
    <property type="term" value="F:NAD+ binding"/>
    <property type="evidence" value="ECO:0007669"/>
    <property type="project" value="InterPro"/>
</dbReference>
<feature type="domain" description="NAD-dependent epimerase/dehydratase" evidence="5">
    <location>
        <begin position="33"/>
        <end position="279"/>
    </location>
</feature>
<dbReference type="Gene3D" id="3.90.25.10">
    <property type="entry name" value="UDP-galactose 4-epimerase, domain 1"/>
    <property type="match status" value="1"/>
</dbReference>
<evidence type="ECO:0000256" key="3">
    <source>
        <dbReference type="ARBA" id="ARBA00023027"/>
    </source>
</evidence>
<dbReference type="InterPro" id="IPR044516">
    <property type="entry name" value="UXS-like"/>
</dbReference>
<dbReference type="InterPro" id="IPR001509">
    <property type="entry name" value="Epimerase_deHydtase"/>
</dbReference>
<keyword evidence="4" id="KW-0456">Lyase</keyword>
<evidence type="ECO:0000256" key="2">
    <source>
        <dbReference type="ARBA" id="ARBA00022793"/>
    </source>
</evidence>
<gene>
    <name evidence="6" type="ORF">EJA05_20020</name>
</gene>
<dbReference type="AlphaFoldDB" id="A0A3S8UNB3"/>
<keyword evidence="2" id="KW-0210">Decarboxylase</keyword>
<dbReference type="Pfam" id="PF01370">
    <property type="entry name" value="Epimerase"/>
    <property type="match status" value="1"/>
</dbReference>
<dbReference type="KEGG" id="pory:EJA05_20020"/>
<dbReference type="PANTHER" id="PTHR43078">
    <property type="entry name" value="UDP-GLUCURONIC ACID DECARBOXYLASE-RELATED"/>
    <property type="match status" value="1"/>
</dbReference>
<dbReference type="Proteomes" id="UP000268230">
    <property type="component" value="Chromosome"/>
</dbReference>
<dbReference type="InterPro" id="IPR036291">
    <property type="entry name" value="NAD(P)-bd_dom_sf"/>
</dbReference>
<name>A0A3S8UNB3_9PSED</name>
<evidence type="ECO:0000313" key="7">
    <source>
        <dbReference type="Proteomes" id="UP000268230"/>
    </source>
</evidence>
<comment type="cofactor">
    <cofactor evidence="1">
        <name>NAD(+)</name>
        <dbReference type="ChEBI" id="CHEBI:57540"/>
    </cofactor>
</comment>
<evidence type="ECO:0000256" key="1">
    <source>
        <dbReference type="ARBA" id="ARBA00001911"/>
    </source>
</evidence>
<evidence type="ECO:0000313" key="6">
    <source>
        <dbReference type="EMBL" id="AZL69870.1"/>
    </source>
</evidence>
<protein>
    <submittedName>
        <fullName evidence="6">NAD(P)-dependent oxidoreductase</fullName>
    </submittedName>
</protein>
<reference evidence="6 7" key="1">
    <citation type="submission" date="2018-12" db="EMBL/GenBank/DDBJ databases">
        <authorList>
            <person name="Li S."/>
            <person name="Yang R."/>
            <person name="Chen G."/>
            <person name="Zou L."/>
            <person name="Zhang C."/>
            <person name="Chen Y."/>
            <person name="Liu Z."/>
            <person name="Li Y."/>
            <person name="Yan Y."/>
            <person name="Huang M."/>
            <person name="Chen T."/>
        </authorList>
    </citation>
    <scope>NUCLEOTIDE SEQUENCE [LARGE SCALE GENOMIC DNA]</scope>
    <source>
        <strain evidence="6 7">1257</strain>
    </source>
</reference>
<dbReference type="EMBL" id="CP034338">
    <property type="protein sequence ID" value="AZL69870.1"/>
    <property type="molecule type" value="Genomic_DNA"/>
</dbReference>
<dbReference type="SUPFAM" id="SSF51735">
    <property type="entry name" value="NAD(P)-binding Rossmann-fold domains"/>
    <property type="match status" value="1"/>
</dbReference>
<dbReference type="Gene3D" id="3.40.50.720">
    <property type="entry name" value="NAD(P)-binding Rossmann-like Domain"/>
    <property type="match status" value="1"/>
</dbReference>
<evidence type="ECO:0000256" key="4">
    <source>
        <dbReference type="ARBA" id="ARBA00023239"/>
    </source>
</evidence>
<evidence type="ECO:0000259" key="5">
    <source>
        <dbReference type="Pfam" id="PF01370"/>
    </source>
</evidence>
<proteinExistence type="predicted"/>
<accession>A0A3S8UNB3</accession>
<organism evidence="6 7">
    <name type="scientific">Pseudomonas entomophila</name>
    <dbReference type="NCBI Taxonomy" id="312306"/>
    <lineage>
        <taxon>Bacteria</taxon>
        <taxon>Pseudomonadati</taxon>
        <taxon>Pseudomonadota</taxon>
        <taxon>Gammaproteobacteria</taxon>
        <taxon>Pseudomonadales</taxon>
        <taxon>Pseudomonadaceae</taxon>
        <taxon>Pseudomonas</taxon>
    </lineage>
</organism>
<dbReference type="OrthoDB" id="5295702at2"/>